<feature type="compositionally biased region" description="Polar residues" evidence="1">
    <location>
        <begin position="85"/>
        <end position="106"/>
    </location>
</feature>
<gene>
    <name evidence="2" type="ORF">Forpe1208_v002261</name>
</gene>
<feature type="region of interest" description="Disordered" evidence="1">
    <location>
        <begin position="75"/>
        <end position="132"/>
    </location>
</feature>
<feature type="compositionally biased region" description="Low complexity" evidence="1">
    <location>
        <begin position="107"/>
        <end position="119"/>
    </location>
</feature>
<evidence type="ECO:0000313" key="2">
    <source>
        <dbReference type="EMBL" id="KAG7418824.1"/>
    </source>
</evidence>
<comment type="caution">
    <text evidence="2">The sequence shown here is derived from an EMBL/GenBank/DDBJ whole genome shotgun (WGS) entry which is preliminary data.</text>
</comment>
<protein>
    <submittedName>
        <fullName evidence="2">Uncharacterized protein</fullName>
    </submittedName>
</protein>
<feature type="compositionally biased region" description="Polar residues" evidence="1">
    <location>
        <begin position="26"/>
        <end position="48"/>
    </location>
</feature>
<evidence type="ECO:0000256" key="1">
    <source>
        <dbReference type="SAM" id="MobiDB-lite"/>
    </source>
</evidence>
<dbReference type="Proteomes" id="UP000694050">
    <property type="component" value="Unassembled WGS sequence"/>
</dbReference>
<evidence type="ECO:0000313" key="3">
    <source>
        <dbReference type="Proteomes" id="UP000694050"/>
    </source>
</evidence>
<dbReference type="AlphaFoldDB" id="A0A8J5PGJ1"/>
<sequence length="164" mass="18575">MVNNRRTIISEELDKLATSAPGIVSDTPQTSAEESSQTITHPTGRTTQATRLSALEARIKQLEEELALQQREKELERLIRENRGSSRNPPDTQDTSTPARDNPNTPSSRQQSSGSSSSSNKGEVKAKNIITLEYPTTFRKRDKWLDDMDRSFKGARRRYRTNRN</sequence>
<feature type="compositionally biased region" description="Basic and acidic residues" evidence="1">
    <location>
        <begin position="75"/>
        <end position="84"/>
    </location>
</feature>
<organism evidence="2 3">
    <name type="scientific">Fusarium oxysporum f. sp. rapae</name>
    <dbReference type="NCBI Taxonomy" id="485398"/>
    <lineage>
        <taxon>Eukaryota</taxon>
        <taxon>Fungi</taxon>
        <taxon>Dikarya</taxon>
        <taxon>Ascomycota</taxon>
        <taxon>Pezizomycotina</taxon>
        <taxon>Sordariomycetes</taxon>
        <taxon>Hypocreomycetidae</taxon>
        <taxon>Hypocreales</taxon>
        <taxon>Nectriaceae</taxon>
        <taxon>Fusarium</taxon>
        <taxon>Fusarium oxysporum species complex</taxon>
    </lineage>
</organism>
<proteinExistence type="predicted"/>
<dbReference type="EMBL" id="JAELUQ010000002">
    <property type="protein sequence ID" value="KAG7418824.1"/>
    <property type="molecule type" value="Genomic_DNA"/>
</dbReference>
<feature type="region of interest" description="Disordered" evidence="1">
    <location>
        <begin position="18"/>
        <end position="48"/>
    </location>
</feature>
<name>A0A8J5PGJ1_FUSOX</name>
<accession>A0A8J5PGJ1</accession>
<reference evidence="2" key="1">
    <citation type="submission" date="2021-04" db="EMBL/GenBank/DDBJ databases">
        <title>First draft genome resource for Brassicaceae pathogens Fusarium oxysporum f. sp. raphani and Fusarium oxysporum f. sp. rapae.</title>
        <authorList>
            <person name="Asai S."/>
        </authorList>
    </citation>
    <scope>NUCLEOTIDE SEQUENCE</scope>
    <source>
        <strain evidence="2">Tf1208</strain>
    </source>
</reference>